<proteinExistence type="predicted"/>
<comment type="caution">
    <text evidence="1">The sequence shown here is derived from an EMBL/GenBank/DDBJ whole genome shotgun (WGS) entry which is preliminary data.</text>
</comment>
<dbReference type="EMBL" id="LAZR01008396">
    <property type="protein sequence ID" value="KKM79019.1"/>
    <property type="molecule type" value="Genomic_DNA"/>
</dbReference>
<accession>A0A0F9K9Z1</accession>
<protein>
    <submittedName>
        <fullName evidence="1">Uncharacterized protein</fullName>
    </submittedName>
</protein>
<gene>
    <name evidence="1" type="ORF">LCGC14_1354110</name>
</gene>
<feature type="non-terminal residue" evidence="1">
    <location>
        <position position="57"/>
    </location>
</feature>
<name>A0A0F9K9Z1_9ZZZZ</name>
<evidence type="ECO:0000313" key="1">
    <source>
        <dbReference type="EMBL" id="KKM79019.1"/>
    </source>
</evidence>
<dbReference type="AlphaFoldDB" id="A0A0F9K9Z1"/>
<organism evidence="1">
    <name type="scientific">marine sediment metagenome</name>
    <dbReference type="NCBI Taxonomy" id="412755"/>
    <lineage>
        <taxon>unclassified sequences</taxon>
        <taxon>metagenomes</taxon>
        <taxon>ecological metagenomes</taxon>
    </lineage>
</organism>
<sequence length="57" mass="6689">MTESKTSSSKLVSEFNIGEIVKARDRLWRIDQIHKVEKEIKEVKKKFIYYSVSNITG</sequence>
<reference evidence="1" key="1">
    <citation type="journal article" date="2015" name="Nature">
        <title>Complex archaea that bridge the gap between prokaryotes and eukaryotes.</title>
        <authorList>
            <person name="Spang A."/>
            <person name="Saw J.H."/>
            <person name="Jorgensen S.L."/>
            <person name="Zaremba-Niedzwiedzka K."/>
            <person name="Martijn J."/>
            <person name="Lind A.E."/>
            <person name="van Eijk R."/>
            <person name="Schleper C."/>
            <person name="Guy L."/>
            <person name="Ettema T.J."/>
        </authorList>
    </citation>
    <scope>NUCLEOTIDE SEQUENCE</scope>
</reference>